<evidence type="ECO:0000256" key="1">
    <source>
        <dbReference type="ARBA" id="ARBA00022670"/>
    </source>
</evidence>
<keyword evidence="14" id="KW-0238">DNA-binding</keyword>
<feature type="region of interest" description="Disordered" evidence="16">
    <location>
        <begin position="507"/>
        <end position="536"/>
    </location>
</feature>
<accession>A0A1W5CXW8</accession>
<evidence type="ECO:0000313" key="18">
    <source>
        <dbReference type="EMBL" id="SLM35676.1"/>
    </source>
</evidence>
<evidence type="ECO:0000256" key="2">
    <source>
        <dbReference type="ARBA" id="ARBA00022679"/>
    </source>
</evidence>
<keyword evidence="3" id="KW-0548">Nucleotidyltransferase</keyword>
<keyword evidence="13" id="KW-0239">DNA-directed DNA polymerase</keyword>
<evidence type="ECO:0000313" key="19">
    <source>
        <dbReference type="Proteomes" id="UP000192927"/>
    </source>
</evidence>
<dbReference type="Pfam" id="PF17921">
    <property type="entry name" value="Integrase_H2C2"/>
    <property type="match status" value="1"/>
</dbReference>
<evidence type="ECO:0000256" key="5">
    <source>
        <dbReference type="ARBA" id="ARBA00022723"/>
    </source>
</evidence>
<evidence type="ECO:0000256" key="4">
    <source>
        <dbReference type="ARBA" id="ARBA00022722"/>
    </source>
</evidence>
<dbReference type="InterPro" id="IPR036397">
    <property type="entry name" value="RNaseH_sf"/>
</dbReference>
<evidence type="ECO:0000256" key="15">
    <source>
        <dbReference type="ARBA" id="ARBA00023172"/>
    </source>
</evidence>
<evidence type="ECO:0000256" key="8">
    <source>
        <dbReference type="ARBA" id="ARBA00022801"/>
    </source>
</evidence>
<dbReference type="GO" id="GO:0003723">
    <property type="term" value="F:RNA binding"/>
    <property type="evidence" value="ECO:0007669"/>
    <property type="project" value="UniProtKB-KW"/>
</dbReference>
<dbReference type="InterPro" id="IPR001584">
    <property type="entry name" value="Integrase_cat-core"/>
</dbReference>
<dbReference type="GO" id="GO:0005634">
    <property type="term" value="C:nucleus"/>
    <property type="evidence" value="ECO:0007669"/>
    <property type="project" value="UniProtKB-ARBA"/>
</dbReference>
<evidence type="ECO:0000259" key="17">
    <source>
        <dbReference type="PROSITE" id="PS50994"/>
    </source>
</evidence>
<dbReference type="InterPro" id="IPR012337">
    <property type="entry name" value="RNaseH-like_sf"/>
</dbReference>
<evidence type="ECO:0000256" key="3">
    <source>
        <dbReference type="ARBA" id="ARBA00022695"/>
    </source>
</evidence>
<keyword evidence="12" id="KW-0695">RNA-directed DNA polymerase</keyword>
<dbReference type="InterPro" id="IPR050951">
    <property type="entry name" value="Retrovirus_Pol_polyprotein"/>
</dbReference>
<dbReference type="GO" id="GO:0046872">
    <property type="term" value="F:metal ion binding"/>
    <property type="evidence" value="ECO:0007669"/>
    <property type="project" value="UniProtKB-KW"/>
</dbReference>
<dbReference type="PANTHER" id="PTHR37984:SF5">
    <property type="entry name" value="PROTEIN NYNRIN-LIKE"/>
    <property type="match status" value="1"/>
</dbReference>
<dbReference type="GO" id="GO:0006310">
    <property type="term" value="P:DNA recombination"/>
    <property type="evidence" value="ECO:0007669"/>
    <property type="project" value="UniProtKB-KW"/>
</dbReference>
<keyword evidence="10" id="KW-0694">RNA-binding</keyword>
<dbReference type="Gene3D" id="3.30.420.10">
    <property type="entry name" value="Ribonuclease H-like superfamily/Ribonuclease H"/>
    <property type="match status" value="1"/>
</dbReference>
<keyword evidence="8" id="KW-0378">Hydrolase</keyword>
<organism evidence="18 19">
    <name type="scientific">Lasallia pustulata</name>
    <dbReference type="NCBI Taxonomy" id="136370"/>
    <lineage>
        <taxon>Eukaryota</taxon>
        <taxon>Fungi</taxon>
        <taxon>Dikarya</taxon>
        <taxon>Ascomycota</taxon>
        <taxon>Pezizomycotina</taxon>
        <taxon>Lecanoromycetes</taxon>
        <taxon>OSLEUM clade</taxon>
        <taxon>Umbilicariomycetidae</taxon>
        <taxon>Umbilicariales</taxon>
        <taxon>Umbilicariaceae</taxon>
        <taxon>Lasallia</taxon>
    </lineage>
</organism>
<dbReference type="InterPro" id="IPR041373">
    <property type="entry name" value="RT_RNaseH"/>
</dbReference>
<dbReference type="PROSITE" id="PS50994">
    <property type="entry name" value="INTEGRASE"/>
    <property type="match status" value="1"/>
</dbReference>
<keyword evidence="19" id="KW-1185">Reference proteome</keyword>
<dbReference type="InterPro" id="IPR056924">
    <property type="entry name" value="SH3_Tf2-1"/>
</dbReference>
<dbReference type="AlphaFoldDB" id="A0A1W5CXW8"/>
<dbReference type="Pfam" id="PF24626">
    <property type="entry name" value="SH3_Tf2-1"/>
    <property type="match status" value="1"/>
</dbReference>
<dbReference type="InterPro" id="IPR043502">
    <property type="entry name" value="DNA/RNA_pol_sf"/>
</dbReference>
<proteinExistence type="predicted"/>
<dbReference type="Pfam" id="PF17917">
    <property type="entry name" value="RT_RNaseH"/>
    <property type="match status" value="1"/>
</dbReference>
<keyword evidence="11" id="KW-0229">DNA integration</keyword>
<keyword evidence="7" id="KW-0255">Endonuclease</keyword>
<reference evidence="19" key="1">
    <citation type="submission" date="2017-03" db="EMBL/GenBank/DDBJ databases">
        <authorList>
            <person name="Sharma R."/>
            <person name="Thines M."/>
        </authorList>
    </citation>
    <scope>NUCLEOTIDE SEQUENCE [LARGE SCALE GENOMIC DNA]</scope>
</reference>
<keyword evidence="4" id="KW-0540">Nuclease</keyword>
<feature type="compositionally biased region" description="Basic residues" evidence="16">
    <location>
        <begin position="517"/>
        <end position="536"/>
    </location>
</feature>
<evidence type="ECO:0000256" key="7">
    <source>
        <dbReference type="ARBA" id="ARBA00022759"/>
    </source>
</evidence>
<evidence type="ECO:0000256" key="16">
    <source>
        <dbReference type="SAM" id="MobiDB-lite"/>
    </source>
</evidence>
<evidence type="ECO:0000256" key="14">
    <source>
        <dbReference type="ARBA" id="ARBA00023125"/>
    </source>
</evidence>
<name>A0A1W5CXW8_9LECA</name>
<protein>
    <submittedName>
        <fullName evidence="18">Reverse partial</fullName>
    </submittedName>
</protein>
<dbReference type="InterPro" id="IPR041588">
    <property type="entry name" value="Integrase_H2C2"/>
</dbReference>
<keyword evidence="15" id="KW-0233">DNA recombination</keyword>
<dbReference type="GO" id="GO:0004190">
    <property type="term" value="F:aspartic-type endopeptidase activity"/>
    <property type="evidence" value="ECO:0007669"/>
    <property type="project" value="UniProtKB-KW"/>
</dbReference>
<keyword evidence="9" id="KW-0460">Magnesium</keyword>
<dbReference type="GO" id="GO:0004519">
    <property type="term" value="F:endonuclease activity"/>
    <property type="evidence" value="ECO:0007669"/>
    <property type="project" value="UniProtKB-KW"/>
</dbReference>
<evidence type="ECO:0000256" key="11">
    <source>
        <dbReference type="ARBA" id="ARBA00022908"/>
    </source>
</evidence>
<keyword evidence="2" id="KW-0808">Transferase</keyword>
<evidence type="ECO:0000256" key="6">
    <source>
        <dbReference type="ARBA" id="ARBA00022750"/>
    </source>
</evidence>
<evidence type="ECO:0000256" key="9">
    <source>
        <dbReference type="ARBA" id="ARBA00022842"/>
    </source>
</evidence>
<feature type="domain" description="Integrase catalytic" evidence="17">
    <location>
        <begin position="288"/>
        <end position="463"/>
    </location>
</feature>
<dbReference type="GO" id="GO:0003887">
    <property type="term" value="F:DNA-directed DNA polymerase activity"/>
    <property type="evidence" value="ECO:0007669"/>
    <property type="project" value="UniProtKB-KW"/>
</dbReference>
<dbReference type="GO" id="GO:0006508">
    <property type="term" value="P:proteolysis"/>
    <property type="evidence" value="ECO:0007669"/>
    <property type="project" value="UniProtKB-KW"/>
</dbReference>
<evidence type="ECO:0000256" key="12">
    <source>
        <dbReference type="ARBA" id="ARBA00022918"/>
    </source>
</evidence>
<dbReference type="Gene3D" id="1.10.340.70">
    <property type="match status" value="1"/>
</dbReference>
<dbReference type="GO" id="GO:0015074">
    <property type="term" value="P:DNA integration"/>
    <property type="evidence" value="ECO:0007669"/>
    <property type="project" value="UniProtKB-KW"/>
</dbReference>
<evidence type="ECO:0000256" key="10">
    <source>
        <dbReference type="ARBA" id="ARBA00022884"/>
    </source>
</evidence>
<dbReference type="EMBL" id="FWEW01000793">
    <property type="protein sequence ID" value="SLM35676.1"/>
    <property type="molecule type" value="Genomic_DNA"/>
</dbReference>
<dbReference type="Proteomes" id="UP000192927">
    <property type="component" value="Unassembled WGS sequence"/>
</dbReference>
<sequence>MFVDLDASQLGIGAMVYHVKDDSTAKPQKSQIQPILFLSQVINEAEKNYWPTELEVAGLVIIYTDHGASIGLVRQTNLSATSSDRQNKRLIRASEYVQRFDIEVRYKEGRTNCIPDALSRLESQRSNQGSLMRDGILDSFFGEAYVYATTLIEMSEAFKTRLLTGYAADKSWSKVRQTLQANNRLDKTDQAVLPFELDDTGLLYHVGSEGVRRLCIPEHNGLVKEVLQLTHDEIGHPGFHRTYERVTESLYIRKLNTTLREFIRHCPDCQTMASPRHSPYGSLQPIAMPAAPHHTITIDFVVALPQSPPPDGFDSVMSVTDKFSKRIALIPGKTTYTAGQWAHLLLERLDLADWGLPKAIISDRDRKFAILNNSTAGSTGQSPNEVLYGRKVIEPIDLLRTPNSVTEASYRIDPREAIDFANMQAKRHYDRKHTAMFLRVGDYANLRLHRGYKLPAMKKNPKLTQQFVGPFKVIRRVGRLAYELDIPSNWKIHPVFTVAMLEPAPPPAEDPFERPRPTHHLPLRSTARRSMKSSAC</sequence>
<dbReference type="SUPFAM" id="SSF53098">
    <property type="entry name" value="Ribonuclease H-like"/>
    <property type="match status" value="1"/>
</dbReference>
<keyword evidence="5" id="KW-0479">Metal-binding</keyword>
<keyword evidence="6" id="KW-0064">Aspartyl protease</keyword>
<dbReference type="GO" id="GO:0003677">
    <property type="term" value="F:DNA binding"/>
    <property type="evidence" value="ECO:0007669"/>
    <property type="project" value="UniProtKB-KW"/>
</dbReference>
<dbReference type="PANTHER" id="PTHR37984">
    <property type="entry name" value="PROTEIN CBG26694"/>
    <property type="match status" value="1"/>
</dbReference>
<evidence type="ECO:0000256" key="13">
    <source>
        <dbReference type="ARBA" id="ARBA00022932"/>
    </source>
</evidence>
<dbReference type="GO" id="GO:0003964">
    <property type="term" value="F:RNA-directed DNA polymerase activity"/>
    <property type="evidence" value="ECO:0007669"/>
    <property type="project" value="UniProtKB-KW"/>
</dbReference>
<keyword evidence="1" id="KW-0645">Protease</keyword>
<dbReference type="SUPFAM" id="SSF56672">
    <property type="entry name" value="DNA/RNA polymerases"/>
    <property type="match status" value="1"/>
</dbReference>